<dbReference type="NCBIfam" id="NF003349">
    <property type="entry name" value="PRK04375.1-2"/>
    <property type="match status" value="1"/>
</dbReference>
<dbReference type="OrthoDB" id="9814417at2"/>
<evidence type="ECO:0000313" key="16">
    <source>
        <dbReference type="Proteomes" id="UP000199623"/>
    </source>
</evidence>
<keyword evidence="16" id="KW-1185">Reference proteome</keyword>
<dbReference type="InterPro" id="IPR006369">
    <property type="entry name" value="Protohaem_IX_farnesylTrfase"/>
</dbReference>
<sequence length="310" mass="33719">MSADSLVAEAPSRTPRQVVGAYVALTKPRVIELLLITTIPAMLLAQHGLPPLWLIACTLTGGTLAAGSANALNCFVDADIDSVMKRTAARPLAHNAIPPRNALIFGVVLGVVSFAFLWFFVNLMSAVFAVATILFYIFVYTLVLKRRTSQNIIWGGMAGCMPVIIGWSAVTGTVEWPALVMFGVIFFWTPPHTWALAMKFKEDYARAGVPMLPVVATAQQVTRQIVIYSWVTVVCTLALAPVTSWIYVSVAALSGVWFAVFAHKLHNVVRRGGSTNTMKFFHMSNLYLMLVFCGLAVDAVVGLPVLGWPF</sequence>
<keyword evidence="5 14" id="KW-0808">Transferase</keyword>
<evidence type="ECO:0000256" key="4">
    <source>
        <dbReference type="ARBA" id="ARBA00022475"/>
    </source>
</evidence>
<dbReference type="Proteomes" id="UP000199623">
    <property type="component" value="Unassembled WGS sequence"/>
</dbReference>
<dbReference type="GO" id="GO:0048034">
    <property type="term" value="P:heme O biosynthetic process"/>
    <property type="evidence" value="ECO:0007669"/>
    <property type="project" value="UniProtKB-UniRule"/>
</dbReference>
<keyword evidence="6 14" id="KW-0812">Transmembrane</keyword>
<organism evidence="15 16">
    <name type="scientific">Lentzea fradiae</name>
    <dbReference type="NCBI Taxonomy" id="200378"/>
    <lineage>
        <taxon>Bacteria</taxon>
        <taxon>Bacillati</taxon>
        <taxon>Actinomycetota</taxon>
        <taxon>Actinomycetes</taxon>
        <taxon>Pseudonocardiales</taxon>
        <taxon>Pseudonocardiaceae</taxon>
        <taxon>Lentzea</taxon>
    </lineage>
</organism>
<dbReference type="CDD" id="cd13957">
    <property type="entry name" value="PT_UbiA_Cox10"/>
    <property type="match status" value="1"/>
</dbReference>
<evidence type="ECO:0000256" key="14">
    <source>
        <dbReference type="HAMAP-Rule" id="MF_00154"/>
    </source>
</evidence>
<feature type="transmembrane region" description="Helical" evidence="14">
    <location>
        <begin position="176"/>
        <end position="200"/>
    </location>
</feature>
<proteinExistence type="inferred from homology"/>
<name>A0A1G8AGU8_9PSEU</name>
<evidence type="ECO:0000256" key="11">
    <source>
        <dbReference type="ARBA" id="ARBA00040810"/>
    </source>
</evidence>
<evidence type="ECO:0000256" key="6">
    <source>
        <dbReference type="ARBA" id="ARBA00022692"/>
    </source>
</evidence>
<evidence type="ECO:0000256" key="1">
    <source>
        <dbReference type="ARBA" id="ARBA00004651"/>
    </source>
</evidence>
<dbReference type="RefSeq" id="WP_090057519.1">
    <property type="nucleotide sequence ID" value="NZ_FNCC01000017.1"/>
</dbReference>
<dbReference type="HAMAP" id="MF_00154">
    <property type="entry name" value="CyoE_CtaB"/>
    <property type="match status" value="1"/>
</dbReference>
<evidence type="ECO:0000256" key="10">
    <source>
        <dbReference type="ARBA" id="ARBA00030253"/>
    </source>
</evidence>
<dbReference type="UniPathway" id="UPA00834">
    <property type="reaction ID" value="UER00712"/>
</dbReference>
<dbReference type="EMBL" id="FNCC01000017">
    <property type="protein sequence ID" value="SDH20204.1"/>
    <property type="molecule type" value="Genomic_DNA"/>
</dbReference>
<feature type="transmembrane region" description="Helical" evidence="14">
    <location>
        <begin position="151"/>
        <end position="170"/>
    </location>
</feature>
<comment type="pathway">
    <text evidence="2 14">Porphyrin-containing compound metabolism; heme O biosynthesis; heme O from protoheme: step 1/1.</text>
</comment>
<evidence type="ECO:0000256" key="3">
    <source>
        <dbReference type="ARBA" id="ARBA00012292"/>
    </source>
</evidence>
<evidence type="ECO:0000256" key="5">
    <source>
        <dbReference type="ARBA" id="ARBA00022679"/>
    </source>
</evidence>
<evidence type="ECO:0000256" key="13">
    <source>
        <dbReference type="ARBA" id="ARBA00047690"/>
    </source>
</evidence>
<dbReference type="Gene3D" id="1.10.357.140">
    <property type="entry name" value="UbiA prenyltransferase"/>
    <property type="match status" value="1"/>
</dbReference>
<keyword evidence="8 14" id="KW-0350">Heme biosynthesis</keyword>
<reference evidence="16" key="1">
    <citation type="submission" date="2016-10" db="EMBL/GenBank/DDBJ databases">
        <authorList>
            <person name="Varghese N."/>
            <person name="Submissions S."/>
        </authorList>
    </citation>
    <scope>NUCLEOTIDE SEQUENCE [LARGE SCALE GENOMIC DNA]</scope>
    <source>
        <strain evidence="16">CGMCC 4.3506</strain>
    </source>
</reference>
<dbReference type="Pfam" id="PF01040">
    <property type="entry name" value="UbiA"/>
    <property type="match status" value="1"/>
</dbReference>
<evidence type="ECO:0000313" key="15">
    <source>
        <dbReference type="EMBL" id="SDH20204.1"/>
    </source>
</evidence>
<evidence type="ECO:0000256" key="7">
    <source>
        <dbReference type="ARBA" id="ARBA00022989"/>
    </source>
</evidence>
<evidence type="ECO:0000256" key="12">
    <source>
        <dbReference type="ARBA" id="ARBA00042475"/>
    </source>
</evidence>
<dbReference type="AlphaFoldDB" id="A0A1G8AGU8"/>
<comment type="similarity">
    <text evidence="14">Belongs to the UbiA prenyltransferase family. Protoheme IX farnesyltransferase subfamily.</text>
</comment>
<feature type="transmembrane region" description="Helical" evidence="14">
    <location>
        <begin position="221"/>
        <end position="239"/>
    </location>
</feature>
<dbReference type="PANTHER" id="PTHR43448:SF7">
    <property type="entry name" value="4-HYDROXYBENZOATE SOLANESYLTRANSFERASE"/>
    <property type="match status" value="1"/>
</dbReference>
<evidence type="ECO:0000256" key="8">
    <source>
        <dbReference type="ARBA" id="ARBA00023133"/>
    </source>
</evidence>
<evidence type="ECO:0000256" key="9">
    <source>
        <dbReference type="ARBA" id="ARBA00023136"/>
    </source>
</evidence>
<dbReference type="EC" id="2.5.1.141" evidence="3 14"/>
<comment type="miscellaneous">
    <text evidence="14">Carbon 2 of the heme B porphyrin ring is defined according to the Fischer nomenclature.</text>
</comment>
<dbReference type="GO" id="GO:0005886">
    <property type="term" value="C:plasma membrane"/>
    <property type="evidence" value="ECO:0007669"/>
    <property type="project" value="UniProtKB-SubCell"/>
</dbReference>
<dbReference type="PANTHER" id="PTHR43448">
    <property type="entry name" value="PROTOHEME IX FARNESYLTRANSFERASE, MITOCHONDRIAL"/>
    <property type="match status" value="1"/>
</dbReference>
<evidence type="ECO:0000256" key="2">
    <source>
        <dbReference type="ARBA" id="ARBA00004919"/>
    </source>
</evidence>
<feature type="transmembrane region" description="Helical" evidence="14">
    <location>
        <begin position="286"/>
        <end position="308"/>
    </location>
</feature>
<gene>
    <name evidence="14" type="primary">ctaB</name>
    <name evidence="15" type="ORF">SAMN05216553_117188</name>
</gene>
<keyword evidence="4 14" id="KW-1003">Cell membrane</keyword>
<dbReference type="STRING" id="200378.SAMN05216553_117188"/>
<dbReference type="PROSITE" id="PS00943">
    <property type="entry name" value="UBIA"/>
    <property type="match status" value="1"/>
</dbReference>
<dbReference type="GO" id="GO:0008495">
    <property type="term" value="F:protoheme IX farnesyltransferase activity"/>
    <property type="evidence" value="ECO:0007669"/>
    <property type="project" value="UniProtKB-UniRule"/>
</dbReference>
<keyword evidence="9 14" id="KW-0472">Membrane</keyword>
<dbReference type="InterPro" id="IPR000537">
    <property type="entry name" value="UbiA_prenyltransferase"/>
</dbReference>
<comment type="subcellular location">
    <subcellularLocation>
        <location evidence="1 14">Cell membrane</location>
        <topology evidence="1 14">Multi-pass membrane protein</topology>
    </subcellularLocation>
</comment>
<comment type="catalytic activity">
    <reaction evidence="13 14">
        <text>heme b + (2E,6E)-farnesyl diphosphate + H2O = Fe(II)-heme o + diphosphate</text>
        <dbReference type="Rhea" id="RHEA:28070"/>
        <dbReference type="ChEBI" id="CHEBI:15377"/>
        <dbReference type="ChEBI" id="CHEBI:33019"/>
        <dbReference type="ChEBI" id="CHEBI:60344"/>
        <dbReference type="ChEBI" id="CHEBI:60530"/>
        <dbReference type="ChEBI" id="CHEBI:175763"/>
        <dbReference type="EC" id="2.5.1.141"/>
    </reaction>
</comment>
<comment type="function">
    <text evidence="14">Converts heme B (protoheme IX) to heme O by substitution of the vinyl group on carbon 2 of heme B porphyrin ring with a hydroxyethyl farnesyl side group.</text>
</comment>
<keyword evidence="7 14" id="KW-1133">Transmembrane helix</keyword>
<accession>A0A1G8AGU8</accession>
<feature type="transmembrane region" description="Helical" evidence="14">
    <location>
        <begin position="52"/>
        <end position="76"/>
    </location>
</feature>
<protein>
    <recommendedName>
        <fullName evidence="11 14">Protoheme IX farnesyltransferase</fullName>
        <ecNumber evidence="3 14">2.5.1.141</ecNumber>
    </recommendedName>
    <alternativeName>
        <fullName evidence="12 14">Heme B farnesyltransferase</fullName>
    </alternativeName>
    <alternativeName>
        <fullName evidence="10 14">Heme O synthase</fullName>
    </alternativeName>
</protein>
<feature type="transmembrane region" description="Helical" evidence="14">
    <location>
        <begin position="126"/>
        <end position="144"/>
    </location>
</feature>
<dbReference type="FunFam" id="1.10.357.140:FF:000001">
    <property type="entry name" value="Protoheme IX farnesyltransferase"/>
    <property type="match status" value="1"/>
</dbReference>
<feature type="transmembrane region" description="Helical" evidence="14">
    <location>
        <begin position="102"/>
        <end position="120"/>
    </location>
</feature>
<dbReference type="InterPro" id="IPR030470">
    <property type="entry name" value="UbiA_prenylTrfase_CS"/>
</dbReference>
<dbReference type="InterPro" id="IPR044878">
    <property type="entry name" value="UbiA_sf"/>
</dbReference>
<dbReference type="NCBIfam" id="TIGR01473">
    <property type="entry name" value="cyoE_ctaB"/>
    <property type="match status" value="1"/>
</dbReference>